<evidence type="ECO:0000313" key="3">
    <source>
        <dbReference type="EMBL" id="KHQ53136.1"/>
    </source>
</evidence>
<dbReference type="InterPro" id="IPR002477">
    <property type="entry name" value="Peptidoglycan-bd-like"/>
</dbReference>
<gene>
    <name evidence="3" type="ORF">OA50_02162</name>
</gene>
<organism evidence="3 4">
    <name type="scientific">Mameliella alba</name>
    <dbReference type="NCBI Taxonomy" id="561184"/>
    <lineage>
        <taxon>Bacteria</taxon>
        <taxon>Pseudomonadati</taxon>
        <taxon>Pseudomonadota</taxon>
        <taxon>Alphaproteobacteria</taxon>
        <taxon>Rhodobacterales</taxon>
        <taxon>Roseobacteraceae</taxon>
        <taxon>Mameliella</taxon>
    </lineage>
</organism>
<feature type="signal peptide" evidence="1">
    <location>
        <begin position="1"/>
        <end position="27"/>
    </location>
</feature>
<keyword evidence="1" id="KW-0732">Signal</keyword>
<accession>A0A0B3S8Y6</accession>
<name>A0A0B3S8Y6_9RHOB</name>
<dbReference type="InterPro" id="IPR036366">
    <property type="entry name" value="PGBDSf"/>
</dbReference>
<feature type="chain" id="PRO_5002081571" description="Peptidoglycan binding-like domain-containing protein" evidence="1">
    <location>
        <begin position="28"/>
        <end position="406"/>
    </location>
</feature>
<evidence type="ECO:0000256" key="1">
    <source>
        <dbReference type="SAM" id="SignalP"/>
    </source>
</evidence>
<protein>
    <recommendedName>
        <fullName evidence="2">Peptidoglycan binding-like domain-containing protein</fullName>
    </recommendedName>
</protein>
<dbReference type="Pfam" id="PF01471">
    <property type="entry name" value="PG_binding_1"/>
    <property type="match status" value="1"/>
</dbReference>
<proteinExistence type="predicted"/>
<dbReference type="InterPro" id="IPR036365">
    <property type="entry name" value="PGBD-like_sf"/>
</dbReference>
<evidence type="ECO:0000259" key="2">
    <source>
        <dbReference type="Pfam" id="PF01471"/>
    </source>
</evidence>
<feature type="domain" description="Peptidoglycan binding-like" evidence="2">
    <location>
        <begin position="33"/>
        <end position="65"/>
    </location>
</feature>
<dbReference type="EMBL" id="JSUQ01000008">
    <property type="protein sequence ID" value="KHQ53136.1"/>
    <property type="molecule type" value="Genomic_DNA"/>
</dbReference>
<dbReference type="Gene3D" id="1.10.101.10">
    <property type="entry name" value="PGBD-like superfamily/PGBD"/>
    <property type="match status" value="1"/>
</dbReference>
<dbReference type="Proteomes" id="UP000030960">
    <property type="component" value="Unassembled WGS sequence"/>
</dbReference>
<comment type="caution">
    <text evidence="3">The sequence shown here is derived from an EMBL/GenBank/DDBJ whole genome shotgun (WGS) entry which is preliminary data.</text>
</comment>
<evidence type="ECO:0000313" key="4">
    <source>
        <dbReference type="Proteomes" id="UP000030960"/>
    </source>
</evidence>
<dbReference type="STRING" id="561184.SAMN05216376_10654"/>
<reference evidence="3 4" key="1">
    <citation type="submission" date="2014-10" db="EMBL/GenBank/DDBJ databases">
        <title>Genome sequence of Ponticoccus sp. strain UMTAT08 isolated from clonal culture of toxic dinoflagellate Alexandrium tamiyavanichii.</title>
        <authorList>
            <person name="Gan H.Y."/>
            <person name="Muhd D.-D."/>
            <person name="Mohd Noor M.E."/>
            <person name="Yeong Y.S."/>
            <person name="Usup G."/>
        </authorList>
    </citation>
    <scope>NUCLEOTIDE SEQUENCE [LARGE SCALE GENOMIC DNA]</scope>
    <source>
        <strain evidence="3 4">UMTAT08</strain>
    </source>
</reference>
<dbReference type="SUPFAM" id="SSF47090">
    <property type="entry name" value="PGBD-like"/>
    <property type="match status" value="1"/>
</dbReference>
<sequence>MPGSGTRWRFAVLLALGLALPGQRAEAAGDAHVTCVQGQLQALGFDPGPIDGQSGPRTRGALRAWLDTREAGARAVFETLPPFDNRSSVGWCREIGLAEPEAAKLMPSVNPPRILIGPDVHPEIADHVLTAYEEAEDFLERRYGVKLASQVSIIVATEVEAWHRLIGQAGTMKLQSWAAIRARGKRDCDTEFGLGASASRDGLSFCGTTLALKEPGLAELYRMVLSVTMTHEVVHHAQREYSYDKVARWVHNPDAVRPRMGPAWMVEGTAQVIEQVFMEEKFGRVAPALHQMRAQAAGSELTPRQIRLAREVRTVEAYDVSAYAVAMLVERFGEETLFRFWRAVGETDNWYTAFEQVYGMTVESFETLYPTLRDDEMAQREFLADRDMNGDHILAHRPLTEAELGR</sequence>
<keyword evidence="4" id="KW-1185">Reference proteome</keyword>
<dbReference type="AlphaFoldDB" id="A0A0B3S8Y6"/>